<name>A0ABS7D9B0_9BACL</name>
<evidence type="ECO:0000313" key="1">
    <source>
        <dbReference type="EMBL" id="MBW7476379.1"/>
    </source>
</evidence>
<organism evidence="1 2">
    <name type="scientific">Paenibacillus oenotherae</name>
    <dbReference type="NCBI Taxonomy" id="1435645"/>
    <lineage>
        <taxon>Bacteria</taxon>
        <taxon>Bacillati</taxon>
        <taxon>Bacillota</taxon>
        <taxon>Bacilli</taxon>
        <taxon>Bacillales</taxon>
        <taxon>Paenibacillaceae</taxon>
        <taxon>Paenibacillus</taxon>
    </lineage>
</organism>
<dbReference type="CDD" id="cd00865">
    <property type="entry name" value="PEBP_bact_arch"/>
    <property type="match status" value="1"/>
</dbReference>
<protein>
    <submittedName>
        <fullName evidence="1">YbhB/YbcL family Raf kinase inhibitor-like protein</fullName>
    </submittedName>
</protein>
<evidence type="ECO:0000313" key="2">
    <source>
        <dbReference type="Proteomes" id="UP000812277"/>
    </source>
</evidence>
<sequence>MQIGKGVHLARHMALILLIAAVGFILAGCSGNSSESAGTMTNEPFAITSTAFKDSGRIDIKHTNDNDNISVPLAWSNTPEGTKSIALVMVDLHPIADEWVHWIIVDIPADAKSLAEGSSRTDGLPGGSKELKNSFNTIGYGGPQPPAGSGDHEYKFIAYALNVEQLDVPEQISYDDFQKLAAEHVIDKAEISGFYENK</sequence>
<accession>A0ABS7D9B0</accession>
<dbReference type="PANTHER" id="PTHR30289:SF1">
    <property type="entry name" value="PEBP (PHOSPHATIDYLETHANOLAMINE-BINDING PROTEIN) FAMILY PROTEIN"/>
    <property type="match status" value="1"/>
</dbReference>
<keyword evidence="2" id="KW-1185">Reference proteome</keyword>
<dbReference type="Gene3D" id="3.90.280.10">
    <property type="entry name" value="PEBP-like"/>
    <property type="match status" value="1"/>
</dbReference>
<dbReference type="InterPro" id="IPR005247">
    <property type="entry name" value="YbhB_YbcL/LppC-like"/>
</dbReference>
<dbReference type="Pfam" id="PF01161">
    <property type="entry name" value="PBP"/>
    <property type="match status" value="1"/>
</dbReference>
<dbReference type="EMBL" id="JAHZIJ010000012">
    <property type="protein sequence ID" value="MBW7476379.1"/>
    <property type="molecule type" value="Genomic_DNA"/>
</dbReference>
<reference evidence="1 2" key="1">
    <citation type="submission" date="2021-07" db="EMBL/GenBank/DDBJ databases">
        <title>Paenibacillus radiodurans sp. nov., isolated from the southeastern edge of Tengger Desert.</title>
        <authorList>
            <person name="Zhang G."/>
        </authorList>
    </citation>
    <scope>NUCLEOTIDE SEQUENCE [LARGE SCALE GENOMIC DNA]</scope>
    <source>
        <strain evidence="1 2">DT7-4</strain>
    </source>
</reference>
<dbReference type="InterPro" id="IPR036610">
    <property type="entry name" value="PEBP-like_sf"/>
</dbReference>
<keyword evidence="1" id="KW-0649">Protein kinase inhibitor</keyword>
<proteinExistence type="predicted"/>
<dbReference type="GO" id="GO:0004860">
    <property type="term" value="F:protein kinase inhibitor activity"/>
    <property type="evidence" value="ECO:0007669"/>
    <property type="project" value="UniProtKB-KW"/>
</dbReference>
<comment type="caution">
    <text evidence="1">The sequence shown here is derived from an EMBL/GenBank/DDBJ whole genome shotgun (WGS) entry which is preliminary data.</text>
</comment>
<gene>
    <name evidence="1" type="ORF">K0T92_16725</name>
</gene>
<dbReference type="NCBIfam" id="TIGR00481">
    <property type="entry name" value="YbhB/YbcL family Raf kinase inhibitor-like protein"/>
    <property type="match status" value="1"/>
</dbReference>
<dbReference type="PANTHER" id="PTHR30289">
    <property type="entry name" value="UNCHARACTERIZED PROTEIN YBCL-RELATED"/>
    <property type="match status" value="1"/>
</dbReference>
<dbReference type="SUPFAM" id="SSF49777">
    <property type="entry name" value="PEBP-like"/>
    <property type="match status" value="1"/>
</dbReference>
<dbReference type="RefSeq" id="WP_219873614.1">
    <property type="nucleotide sequence ID" value="NZ_JAHZIJ010000012.1"/>
</dbReference>
<dbReference type="PROSITE" id="PS51257">
    <property type="entry name" value="PROKAR_LIPOPROTEIN"/>
    <property type="match status" value="1"/>
</dbReference>
<dbReference type="Proteomes" id="UP000812277">
    <property type="component" value="Unassembled WGS sequence"/>
</dbReference>
<dbReference type="InterPro" id="IPR008914">
    <property type="entry name" value="PEBP"/>
</dbReference>